<evidence type="ECO:0000256" key="2">
    <source>
        <dbReference type="ARBA" id="ARBA00006338"/>
    </source>
</evidence>
<dbReference type="EMBL" id="CAJNOQ010000705">
    <property type="protein sequence ID" value="CAF0829925.1"/>
    <property type="molecule type" value="Genomic_DNA"/>
</dbReference>
<dbReference type="Gene3D" id="1.10.510.10">
    <property type="entry name" value="Transferase(Phosphotransferase) domain 1"/>
    <property type="match status" value="1"/>
</dbReference>
<dbReference type="Pfam" id="PF12260">
    <property type="entry name" value="PIP49_C"/>
    <property type="match status" value="1"/>
</dbReference>
<keyword evidence="10" id="KW-1185">Reference proteome</keyword>
<dbReference type="EMBL" id="CAJOBC010000705">
    <property type="protein sequence ID" value="CAF3616959.1"/>
    <property type="molecule type" value="Genomic_DNA"/>
</dbReference>
<dbReference type="SUPFAM" id="SSF56112">
    <property type="entry name" value="Protein kinase-like (PK-like)"/>
    <property type="match status" value="1"/>
</dbReference>
<dbReference type="InterPro" id="IPR022049">
    <property type="entry name" value="FAM69_kinase_dom"/>
</dbReference>
<dbReference type="EMBL" id="CAJNOK010003975">
    <property type="protein sequence ID" value="CAF0921697.1"/>
    <property type="molecule type" value="Genomic_DNA"/>
</dbReference>
<comment type="caution">
    <text evidence="6">The sequence shown here is derived from an EMBL/GenBank/DDBJ whole genome shotgun (WGS) entry which is preliminary data.</text>
</comment>
<organism evidence="6 10">
    <name type="scientific">Didymodactylos carnosus</name>
    <dbReference type="NCBI Taxonomy" id="1234261"/>
    <lineage>
        <taxon>Eukaryota</taxon>
        <taxon>Metazoa</taxon>
        <taxon>Spiralia</taxon>
        <taxon>Gnathifera</taxon>
        <taxon>Rotifera</taxon>
        <taxon>Eurotatoria</taxon>
        <taxon>Bdelloidea</taxon>
        <taxon>Philodinida</taxon>
        <taxon>Philodinidae</taxon>
        <taxon>Didymodactylos</taxon>
    </lineage>
</organism>
<evidence type="ECO:0000313" key="7">
    <source>
        <dbReference type="EMBL" id="CAF0921697.1"/>
    </source>
</evidence>
<evidence type="ECO:0000313" key="6">
    <source>
        <dbReference type="EMBL" id="CAF0829925.1"/>
    </source>
</evidence>
<reference evidence="6" key="1">
    <citation type="submission" date="2021-02" db="EMBL/GenBank/DDBJ databases">
        <authorList>
            <person name="Nowell W R."/>
        </authorList>
    </citation>
    <scope>NUCLEOTIDE SEQUENCE</scope>
</reference>
<evidence type="ECO:0000256" key="4">
    <source>
        <dbReference type="ARBA" id="ARBA00022729"/>
    </source>
</evidence>
<name>A0A813UID3_9BILA</name>
<dbReference type="Proteomes" id="UP000677228">
    <property type="component" value="Unassembled WGS sequence"/>
</dbReference>
<dbReference type="AlphaFoldDB" id="A0A813UID3"/>
<keyword evidence="4" id="KW-0732">Signal</keyword>
<keyword evidence="3" id="KW-0964">Secreted</keyword>
<evidence type="ECO:0000259" key="5">
    <source>
        <dbReference type="Pfam" id="PF12260"/>
    </source>
</evidence>
<dbReference type="PANTHER" id="PTHR32073:SF7">
    <property type="entry name" value="GH11358P"/>
    <property type="match status" value="1"/>
</dbReference>
<proteinExistence type="inferred from homology"/>
<dbReference type="InterPro" id="IPR011009">
    <property type="entry name" value="Kinase-like_dom_sf"/>
</dbReference>
<evidence type="ECO:0000313" key="8">
    <source>
        <dbReference type="EMBL" id="CAF3616959.1"/>
    </source>
</evidence>
<dbReference type="Proteomes" id="UP000682733">
    <property type="component" value="Unassembled WGS sequence"/>
</dbReference>
<dbReference type="InterPro" id="IPR020519">
    <property type="entry name" value="DIPK2A/B"/>
</dbReference>
<evidence type="ECO:0000313" key="9">
    <source>
        <dbReference type="EMBL" id="CAF3699098.1"/>
    </source>
</evidence>
<dbReference type="GO" id="GO:0005576">
    <property type="term" value="C:extracellular region"/>
    <property type="evidence" value="ECO:0007669"/>
    <property type="project" value="UniProtKB-SubCell"/>
</dbReference>
<dbReference type="Proteomes" id="UP000681722">
    <property type="component" value="Unassembled WGS sequence"/>
</dbReference>
<evidence type="ECO:0000256" key="1">
    <source>
        <dbReference type="ARBA" id="ARBA00004613"/>
    </source>
</evidence>
<evidence type="ECO:0000256" key="3">
    <source>
        <dbReference type="ARBA" id="ARBA00022525"/>
    </source>
</evidence>
<dbReference type="OrthoDB" id="10035316at2759"/>
<sequence>MAHTHEWKEFDEKSKCLPNKCTVENLGYESTMPNDLQIKYALATILPCPSIELLYSFKDAFLQSTGLAPDEDMLALLTTSHINIEPIVLAIFGSHHFPFPKYYGACGRLAMVSFEGNNLVSYINSPFPFRVHLVRELLQTMYDLNNAHPELIIYYPDINLENFVYNETEKKVKVIDLEYIVVVEKHKVKMQEIDEKTESSIVEQAECGESCTEYSAATFCTTFMEDFNIKQVCRYLLGSITKHDQKKILHDIPLSLDHKYNISQTIDLCGSTTSTKKRLETYHQLLTIFDSILII</sequence>
<dbReference type="PANTHER" id="PTHR32073">
    <property type="entry name" value="GH11358P"/>
    <property type="match status" value="1"/>
</dbReference>
<evidence type="ECO:0000313" key="10">
    <source>
        <dbReference type="Proteomes" id="UP000663829"/>
    </source>
</evidence>
<feature type="domain" description="FAM69 protein-kinase" evidence="5">
    <location>
        <begin position="83"/>
        <end position="257"/>
    </location>
</feature>
<protein>
    <recommendedName>
        <fullName evidence="5">FAM69 protein-kinase domain-containing protein</fullName>
    </recommendedName>
</protein>
<accession>A0A813UID3</accession>
<dbReference type="Proteomes" id="UP000663829">
    <property type="component" value="Unassembled WGS sequence"/>
</dbReference>
<dbReference type="EMBL" id="CAJOBA010003977">
    <property type="protein sequence ID" value="CAF3699098.1"/>
    <property type="molecule type" value="Genomic_DNA"/>
</dbReference>
<gene>
    <name evidence="6" type="ORF">GPM918_LOCUS4999</name>
    <name evidence="7" type="ORF">OVA965_LOCUS10657</name>
    <name evidence="8" type="ORF">SRO942_LOCUS5000</name>
    <name evidence="9" type="ORF">TMI583_LOCUS10653</name>
</gene>
<comment type="subcellular location">
    <subcellularLocation>
        <location evidence="1">Secreted</location>
    </subcellularLocation>
</comment>
<comment type="similarity">
    <text evidence="2">Belongs to the DIPK family.</text>
</comment>